<evidence type="ECO:0000313" key="2">
    <source>
        <dbReference type="Proteomes" id="UP000663868"/>
    </source>
</evidence>
<name>A0A820HMN7_9BILA</name>
<sequence length="72" mass="7702">MSIEVKETQSPSPDPGINRLISKELCNNTTLHCLNLSNNHTSLNGIQALASSINQSALKVIALNSLGITDEQ</sequence>
<dbReference type="InterPro" id="IPR032675">
    <property type="entry name" value="LRR_dom_sf"/>
</dbReference>
<protein>
    <submittedName>
        <fullName evidence="1">Uncharacterized protein</fullName>
    </submittedName>
</protein>
<evidence type="ECO:0000313" key="1">
    <source>
        <dbReference type="EMBL" id="CAF4298718.1"/>
    </source>
</evidence>
<dbReference type="Proteomes" id="UP000663868">
    <property type="component" value="Unassembled WGS sequence"/>
</dbReference>
<accession>A0A820HMN7</accession>
<dbReference type="Gene3D" id="3.80.10.10">
    <property type="entry name" value="Ribonuclease Inhibitor"/>
    <property type="match status" value="1"/>
</dbReference>
<feature type="non-terminal residue" evidence="1">
    <location>
        <position position="1"/>
    </location>
</feature>
<dbReference type="EMBL" id="CAJOBB010013994">
    <property type="protein sequence ID" value="CAF4298718.1"/>
    <property type="molecule type" value="Genomic_DNA"/>
</dbReference>
<reference evidence="1" key="1">
    <citation type="submission" date="2021-02" db="EMBL/GenBank/DDBJ databases">
        <authorList>
            <person name="Nowell W R."/>
        </authorList>
    </citation>
    <scope>NUCLEOTIDE SEQUENCE</scope>
</reference>
<proteinExistence type="predicted"/>
<dbReference type="AlphaFoldDB" id="A0A820HMN7"/>
<organism evidence="1 2">
    <name type="scientific">Adineta steineri</name>
    <dbReference type="NCBI Taxonomy" id="433720"/>
    <lineage>
        <taxon>Eukaryota</taxon>
        <taxon>Metazoa</taxon>
        <taxon>Spiralia</taxon>
        <taxon>Gnathifera</taxon>
        <taxon>Rotifera</taxon>
        <taxon>Eurotatoria</taxon>
        <taxon>Bdelloidea</taxon>
        <taxon>Adinetida</taxon>
        <taxon>Adinetidae</taxon>
        <taxon>Adineta</taxon>
    </lineage>
</organism>
<comment type="caution">
    <text evidence="1">The sequence shown here is derived from an EMBL/GenBank/DDBJ whole genome shotgun (WGS) entry which is preliminary data.</text>
</comment>
<dbReference type="SUPFAM" id="SSF52047">
    <property type="entry name" value="RNI-like"/>
    <property type="match status" value="1"/>
</dbReference>
<gene>
    <name evidence="1" type="ORF">KXQ929_LOCUS45404</name>
</gene>